<feature type="compositionally biased region" description="Basic and acidic residues" evidence="1">
    <location>
        <begin position="139"/>
        <end position="158"/>
    </location>
</feature>
<keyword evidence="5" id="KW-1185">Reference proteome</keyword>
<feature type="domain" description="SH3b" evidence="3">
    <location>
        <begin position="21"/>
        <end position="86"/>
    </location>
</feature>
<feature type="signal peptide" evidence="2">
    <location>
        <begin position="1"/>
        <end position="23"/>
    </location>
</feature>
<evidence type="ECO:0000256" key="2">
    <source>
        <dbReference type="SAM" id="SignalP"/>
    </source>
</evidence>
<dbReference type="Pfam" id="PF08239">
    <property type="entry name" value="SH3_3"/>
    <property type="match status" value="1"/>
</dbReference>
<organism evidence="4 5">
    <name type="scientific">Sinorhizobium garamanticum</name>
    <dbReference type="NCBI Taxonomy" id="680247"/>
    <lineage>
        <taxon>Bacteria</taxon>
        <taxon>Pseudomonadati</taxon>
        <taxon>Pseudomonadota</taxon>
        <taxon>Alphaproteobacteria</taxon>
        <taxon>Hyphomicrobiales</taxon>
        <taxon>Rhizobiaceae</taxon>
        <taxon>Sinorhizobium/Ensifer group</taxon>
        <taxon>Sinorhizobium</taxon>
    </lineage>
</organism>
<protein>
    <submittedName>
        <fullName evidence="4">SH3 domain-containing protein</fullName>
    </submittedName>
</protein>
<keyword evidence="2" id="KW-0732">Signal</keyword>
<dbReference type="EMBL" id="CP120373">
    <property type="protein sequence ID" value="WEX86586.1"/>
    <property type="molecule type" value="Genomic_DNA"/>
</dbReference>
<feature type="chain" id="PRO_5046094456" evidence="2">
    <location>
        <begin position="24"/>
        <end position="294"/>
    </location>
</feature>
<evidence type="ECO:0000313" key="5">
    <source>
        <dbReference type="Proteomes" id="UP001229355"/>
    </source>
</evidence>
<evidence type="ECO:0000256" key="1">
    <source>
        <dbReference type="SAM" id="MobiDB-lite"/>
    </source>
</evidence>
<gene>
    <name evidence="4" type="ORF">PZN02_002887</name>
</gene>
<evidence type="ECO:0000259" key="3">
    <source>
        <dbReference type="PROSITE" id="PS51781"/>
    </source>
</evidence>
<accession>A0ABY8D6S9</accession>
<feature type="compositionally biased region" description="Basic and acidic residues" evidence="1">
    <location>
        <begin position="165"/>
        <end position="278"/>
    </location>
</feature>
<name>A0ABY8D6S9_9HYPH</name>
<dbReference type="Gene3D" id="2.30.30.40">
    <property type="entry name" value="SH3 Domains"/>
    <property type="match status" value="1"/>
</dbReference>
<dbReference type="RefSeq" id="WP_280658654.1">
    <property type="nucleotide sequence ID" value="NZ_CP120373.1"/>
</dbReference>
<dbReference type="PROSITE" id="PS51781">
    <property type="entry name" value="SH3B"/>
    <property type="match status" value="1"/>
</dbReference>
<reference evidence="4 5" key="1">
    <citation type="submission" date="2023-03" db="EMBL/GenBank/DDBJ databases">
        <authorList>
            <person name="Kaur S."/>
            <person name="Espinosa-Saiz D."/>
            <person name="Velazquez E."/>
            <person name="Menendez E."/>
            <person name="diCenzo G.C."/>
        </authorList>
    </citation>
    <scope>NUCLEOTIDE SEQUENCE [LARGE SCALE GENOMIC DNA]</scope>
    <source>
        <strain evidence="4 5">LMG 24692</strain>
    </source>
</reference>
<sequence length="294" mass="34482">MKRTLLKIAATGMLLLAPAIAQAAEGFATANVNLRAGPSTAYPAVTVIPAGESIEIYGCLADVPWCDVEFYGDRGWVHGRYIQALYQQRRVYVGPRYYRPLGIPVVVFSFGNYWDRHYRDYDFYRDRDRWRRGPDFYRGPDRRAEPYRPPSRRPEFEPRPVPPPEFDRRLERRPDFRRTPERRRDFDDRPDRLPDFDRAPSRRPNVDRQPDFDRDLRGGGDRNRRSFERGGDDDDRVIRRGGGDRNRRSFERGGDDGDRVIRRGDDNRNRRGGDNDRRRPQRPVCQPGEPGCPD</sequence>
<evidence type="ECO:0000313" key="4">
    <source>
        <dbReference type="EMBL" id="WEX86586.1"/>
    </source>
</evidence>
<dbReference type="Proteomes" id="UP001229355">
    <property type="component" value="Chromosome 1"/>
</dbReference>
<proteinExistence type="predicted"/>
<feature type="region of interest" description="Disordered" evidence="1">
    <location>
        <begin position="139"/>
        <end position="294"/>
    </location>
</feature>
<dbReference type="SMART" id="SM00287">
    <property type="entry name" value="SH3b"/>
    <property type="match status" value="1"/>
</dbReference>
<dbReference type="InterPro" id="IPR003646">
    <property type="entry name" value="SH3-like_bac-type"/>
</dbReference>